<proteinExistence type="predicted"/>
<dbReference type="AlphaFoldDB" id="A0A9D0YTQ3"/>
<dbReference type="EMBL" id="DVFO01000089">
    <property type="protein sequence ID" value="HIQ61539.1"/>
    <property type="molecule type" value="Genomic_DNA"/>
</dbReference>
<evidence type="ECO:0000313" key="2">
    <source>
        <dbReference type="EMBL" id="HIQ61539.1"/>
    </source>
</evidence>
<dbReference type="InterPro" id="IPR015422">
    <property type="entry name" value="PyrdxlP-dep_Trfase_small"/>
</dbReference>
<keyword evidence="2" id="KW-0032">Aminotransferase</keyword>
<dbReference type="Proteomes" id="UP000886879">
    <property type="component" value="Unassembled WGS sequence"/>
</dbReference>
<dbReference type="SUPFAM" id="SSF53383">
    <property type="entry name" value="PLP-dependent transferases"/>
    <property type="match status" value="1"/>
</dbReference>
<dbReference type="Gene3D" id="3.90.1150.10">
    <property type="entry name" value="Aspartate Aminotransferase, domain 1"/>
    <property type="match status" value="1"/>
</dbReference>
<evidence type="ECO:0000259" key="1">
    <source>
        <dbReference type="Pfam" id="PF00266"/>
    </source>
</evidence>
<comment type="caution">
    <text evidence="2">The sequence shown here is derived from an EMBL/GenBank/DDBJ whole genome shotgun (WGS) entry which is preliminary data.</text>
</comment>
<dbReference type="GO" id="GO:0008483">
    <property type="term" value="F:transaminase activity"/>
    <property type="evidence" value="ECO:0007669"/>
    <property type="project" value="UniProtKB-KW"/>
</dbReference>
<protein>
    <submittedName>
        <fullName evidence="2">Aminotransferase class V-fold PLP-dependent enzyme</fullName>
    </submittedName>
</protein>
<organism evidence="2 3">
    <name type="scientific">Candidatus Enterenecus faecium</name>
    <dbReference type="NCBI Taxonomy" id="2840780"/>
    <lineage>
        <taxon>Bacteria</taxon>
        <taxon>Bacillati</taxon>
        <taxon>Bacillota</taxon>
        <taxon>Clostridia</taxon>
        <taxon>Eubacteriales</taxon>
        <taxon>Candidatus Enterenecus</taxon>
    </lineage>
</organism>
<dbReference type="Pfam" id="PF00266">
    <property type="entry name" value="Aminotran_5"/>
    <property type="match status" value="1"/>
</dbReference>
<dbReference type="InterPro" id="IPR015421">
    <property type="entry name" value="PyrdxlP-dep_Trfase_major"/>
</dbReference>
<dbReference type="InterPro" id="IPR015424">
    <property type="entry name" value="PyrdxlP-dep_Trfase"/>
</dbReference>
<dbReference type="InterPro" id="IPR000192">
    <property type="entry name" value="Aminotrans_V_dom"/>
</dbReference>
<keyword evidence="2" id="KW-0808">Transferase</keyword>
<dbReference type="PANTHER" id="PTHR43586:SF4">
    <property type="entry name" value="ISOPENICILLIN N EPIMERASE"/>
    <property type="match status" value="1"/>
</dbReference>
<sequence>MIYLDSAATTMEKPASVPSATAWAMTHMASPGRGGHGAGMRAADTLYALRETAAQLFDVPNPEQVVLTYNATHALNLAIHALVRPGSTVLISAYEHNAVTRPLCARGDLTIRVAQAPVFDQAGMLAAFEEELRRGVDVVVCTHVSNVFGFIMPIEELARMCRERGVPLIVDASQSAGCLPVRLSEWGAAYVAMPGHKGLYGPQGTGLLLCGEEQPAPLLYGGTGSESKNQAMPDVLPDRLEAGTQNVSGAAGLLAGLRFVCRKGVDRIGAYEECLCGQMMDGLEQVPGVRVFRGPKGTQTGVCSIIVEGIDCEEVGSWLARRGIAVRAGLHCAPLAHKTAGTLDAGTVRLSCSAFNTSQQVRRAACAIAHLARCQGKGR</sequence>
<dbReference type="PANTHER" id="PTHR43586">
    <property type="entry name" value="CYSTEINE DESULFURASE"/>
    <property type="match status" value="1"/>
</dbReference>
<dbReference type="Gene3D" id="3.40.640.10">
    <property type="entry name" value="Type I PLP-dependent aspartate aminotransferase-like (Major domain)"/>
    <property type="match status" value="1"/>
</dbReference>
<reference evidence="2" key="1">
    <citation type="submission" date="2020-10" db="EMBL/GenBank/DDBJ databases">
        <authorList>
            <person name="Gilroy R."/>
        </authorList>
    </citation>
    <scope>NUCLEOTIDE SEQUENCE</scope>
    <source>
        <strain evidence="2">ChiGjej2B2-12916</strain>
    </source>
</reference>
<reference evidence="2" key="2">
    <citation type="journal article" date="2021" name="PeerJ">
        <title>Extensive microbial diversity within the chicken gut microbiome revealed by metagenomics and culture.</title>
        <authorList>
            <person name="Gilroy R."/>
            <person name="Ravi A."/>
            <person name="Getino M."/>
            <person name="Pursley I."/>
            <person name="Horton D.L."/>
            <person name="Alikhan N.F."/>
            <person name="Baker D."/>
            <person name="Gharbi K."/>
            <person name="Hall N."/>
            <person name="Watson M."/>
            <person name="Adriaenssens E.M."/>
            <person name="Foster-Nyarko E."/>
            <person name="Jarju S."/>
            <person name="Secka A."/>
            <person name="Antonio M."/>
            <person name="Oren A."/>
            <person name="Chaudhuri R.R."/>
            <person name="La Ragione R."/>
            <person name="Hildebrand F."/>
            <person name="Pallen M.J."/>
        </authorList>
    </citation>
    <scope>NUCLEOTIDE SEQUENCE</scope>
    <source>
        <strain evidence="2">ChiGjej2B2-12916</strain>
    </source>
</reference>
<feature type="domain" description="Aminotransferase class V" evidence="1">
    <location>
        <begin position="2"/>
        <end position="363"/>
    </location>
</feature>
<gene>
    <name evidence="2" type="ORF">IAD31_08125</name>
</gene>
<accession>A0A9D0YTQ3</accession>
<name>A0A9D0YTQ3_9FIRM</name>
<evidence type="ECO:0000313" key="3">
    <source>
        <dbReference type="Proteomes" id="UP000886879"/>
    </source>
</evidence>